<protein>
    <recommendedName>
        <fullName evidence="3">Transcriptional regulator</fullName>
    </recommendedName>
</protein>
<dbReference type="EMBL" id="JBHSLU010000045">
    <property type="protein sequence ID" value="MFC5506556.1"/>
    <property type="molecule type" value="Genomic_DNA"/>
</dbReference>
<proteinExistence type="predicted"/>
<dbReference type="Proteomes" id="UP001596060">
    <property type="component" value="Unassembled WGS sequence"/>
</dbReference>
<sequence length="60" mass="6817">MILERKAIVRCADDYERALERVEELGHPAPGTPEEAELIGLVEAIEKWEARHEDDSEGWG</sequence>
<gene>
    <name evidence="1" type="ORF">ACFPN9_14955</name>
</gene>
<dbReference type="RefSeq" id="WP_066717653.1">
    <property type="nucleotide sequence ID" value="NZ_JBHSLU010000045.1"/>
</dbReference>
<organism evidence="1 2">
    <name type="scientific">Bosea massiliensis</name>
    <dbReference type="NCBI Taxonomy" id="151419"/>
    <lineage>
        <taxon>Bacteria</taxon>
        <taxon>Pseudomonadati</taxon>
        <taxon>Pseudomonadota</taxon>
        <taxon>Alphaproteobacteria</taxon>
        <taxon>Hyphomicrobiales</taxon>
        <taxon>Boseaceae</taxon>
        <taxon>Bosea</taxon>
    </lineage>
</organism>
<accession>A0ABW0P1F0</accession>
<evidence type="ECO:0000313" key="2">
    <source>
        <dbReference type="Proteomes" id="UP001596060"/>
    </source>
</evidence>
<comment type="caution">
    <text evidence="1">The sequence shown here is derived from an EMBL/GenBank/DDBJ whole genome shotgun (WGS) entry which is preliminary data.</text>
</comment>
<name>A0ABW0P1F0_9HYPH</name>
<keyword evidence="2" id="KW-1185">Reference proteome</keyword>
<reference evidence="2" key="1">
    <citation type="journal article" date="2019" name="Int. J. Syst. Evol. Microbiol.">
        <title>The Global Catalogue of Microorganisms (GCM) 10K type strain sequencing project: providing services to taxonomists for standard genome sequencing and annotation.</title>
        <authorList>
            <consortium name="The Broad Institute Genomics Platform"/>
            <consortium name="The Broad Institute Genome Sequencing Center for Infectious Disease"/>
            <person name="Wu L."/>
            <person name="Ma J."/>
        </authorList>
    </citation>
    <scope>NUCLEOTIDE SEQUENCE [LARGE SCALE GENOMIC DNA]</scope>
    <source>
        <strain evidence="2">CCUG 43117</strain>
    </source>
</reference>
<evidence type="ECO:0000313" key="1">
    <source>
        <dbReference type="EMBL" id="MFC5506556.1"/>
    </source>
</evidence>
<evidence type="ECO:0008006" key="3">
    <source>
        <dbReference type="Google" id="ProtNLM"/>
    </source>
</evidence>